<sequence>MNRIPSEGHVRKSQRRPPEALPTAQLAKKKPCLSTASLKESVMLRIEKGLMVRRSTEAIWAWRCDCLDDVSSERWESFGLGGAKSFSLAESRCEEVKFLEIRQFFKRDNLEAARSDTKQPTAGEQTKHTGILATPKQSRTSTQIQIEIVWKCYETTLQSRGGA</sequence>
<dbReference type="HOGENOM" id="CLU_1628272_0_0_1"/>
<protein>
    <submittedName>
        <fullName evidence="2">Uncharacterized protein</fullName>
    </submittedName>
</protein>
<reference evidence="3" key="2">
    <citation type="submission" date="2015-01" db="EMBL/GenBank/DDBJ databases">
        <title>Evolutionary Origins and Diversification of the Mycorrhizal Mutualists.</title>
        <authorList>
            <consortium name="DOE Joint Genome Institute"/>
            <consortium name="Mycorrhizal Genomics Consortium"/>
            <person name="Kohler A."/>
            <person name="Kuo A."/>
            <person name="Nagy L.G."/>
            <person name="Floudas D."/>
            <person name="Copeland A."/>
            <person name="Barry K.W."/>
            <person name="Cichocki N."/>
            <person name="Veneault-Fourrey C."/>
            <person name="LaButti K."/>
            <person name="Lindquist E.A."/>
            <person name="Lipzen A."/>
            <person name="Lundell T."/>
            <person name="Morin E."/>
            <person name="Murat C."/>
            <person name="Riley R."/>
            <person name="Ohm R."/>
            <person name="Sun H."/>
            <person name="Tunlid A."/>
            <person name="Henrissat B."/>
            <person name="Grigoriev I.V."/>
            <person name="Hibbett D.S."/>
            <person name="Martin F."/>
        </authorList>
    </citation>
    <scope>NUCLEOTIDE SEQUENCE [LARGE SCALE GENOMIC DNA]</scope>
    <source>
        <strain evidence="3">MUT 4182</strain>
    </source>
</reference>
<feature type="region of interest" description="Disordered" evidence="1">
    <location>
        <begin position="1"/>
        <end position="26"/>
    </location>
</feature>
<dbReference type="EMBL" id="KN823010">
    <property type="protein sequence ID" value="KIO27375.1"/>
    <property type="molecule type" value="Genomic_DNA"/>
</dbReference>
<dbReference type="Proteomes" id="UP000054248">
    <property type="component" value="Unassembled WGS sequence"/>
</dbReference>
<evidence type="ECO:0000313" key="2">
    <source>
        <dbReference type="EMBL" id="KIO27375.1"/>
    </source>
</evidence>
<proteinExistence type="predicted"/>
<gene>
    <name evidence="2" type="ORF">M407DRAFT_232977</name>
</gene>
<organism evidence="2 3">
    <name type="scientific">Tulasnella calospora MUT 4182</name>
    <dbReference type="NCBI Taxonomy" id="1051891"/>
    <lineage>
        <taxon>Eukaryota</taxon>
        <taxon>Fungi</taxon>
        <taxon>Dikarya</taxon>
        <taxon>Basidiomycota</taxon>
        <taxon>Agaricomycotina</taxon>
        <taxon>Agaricomycetes</taxon>
        <taxon>Cantharellales</taxon>
        <taxon>Tulasnellaceae</taxon>
        <taxon>Tulasnella</taxon>
    </lineage>
</organism>
<keyword evidence="3" id="KW-1185">Reference proteome</keyword>
<reference evidence="2 3" key="1">
    <citation type="submission" date="2014-04" db="EMBL/GenBank/DDBJ databases">
        <authorList>
            <consortium name="DOE Joint Genome Institute"/>
            <person name="Kuo A."/>
            <person name="Girlanda M."/>
            <person name="Perotto S."/>
            <person name="Kohler A."/>
            <person name="Nagy L.G."/>
            <person name="Floudas D."/>
            <person name="Copeland A."/>
            <person name="Barry K.W."/>
            <person name="Cichocki N."/>
            <person name="Veneault-Fourrey C."/>
            <person name="LaButti K."/>
            <person name="Lindquist E.A."/>
            <person name="Lipzen A."/>
            <person name="Lundell T."/>
            <person name="Morin E."/>
            <person name="Murat C."/>
            <person name="Sun H."/>
            <person name="Tunlid A."/>
            <person name="Henrissat B."/>
            <person name="Grigoriev I.V."/>
            <person name="Hibbett D.S."/>
            <person name="Martin F."/>
            <person name="Nordberg H.P."/>
            <person name="Cantor M.N."/>
            <person name="Hua S.X."/>
        </authorList>
    </citation>
    <scope>NUCLEOTIDE SEQUENCE [LARGE SCALE GENOMIC DNA]</scope>
    <source>
        <strain evidence="2 3">MUT 4182</strain>
    </source>
</reference>
<accession>A0A0C3QAQ0</accession>
<evidence type="ECO:0000256" key="1">
    <source>
        <dbReference type="SAM" id="MobiDB-lite"/>
    </source>
</evidence>
<evidence type="ECO:0000313" key="3">
    <source>
        <dbReference type="Proteomes" id="UP000054248"/>
    </source>
</evidence>
<name>A0A0C3QAQ0_9AGAM</name>
<dbReference type="AlphaFoldDB" id="A0A0C3QAQ0"/>
<feature type="compositionally biased region" description="Basic and acidic residues" evidence="1">
    <location>
        <begin position="1"/>
        <end position="10"/>
    </location>
</feature>